<feature type="compositionally biased region" description="Polar residues" evidence="1">
    <location>
        <begin position="295"/>
        <end position="308"/>
    </location>
</feature>
<keyword evidence="3" id="KW-1185">Reference proteome</keyword>
<evidence type="ECO:0000256" key="1">
    <source>
        <dbReference type="SAM" id="MobiDB-lite"/>
    </source>
</evidence>
<feature type="region of interest" description="Disordered" evidence="1">
    <location>
        <begin position="1"/>
        <end position="417"/>
    </location>
</feature>
<feature type="compositionally biased region" description="Polar residues" evidence="1">
    <location>
        <begin position="161"/>
        <end position="181"/>
    </location>
</feature>
<proteinExistence type="predicted"/>
<evidence type="ECO:0000313" key="2">
    <source>
        <dbReference type="EMBL" id="KIH65470.1"/>
    </source>
</evidence>
<feature type="compositionally biased region" description="Basic residues" evidence="1">
    <location>
        <begin position="324"/>
        <end position="338"/>
    </location>
</feature>
<dbReference type="EMBL" id="KN727541">
    <property type="protein sequence ID" value="KIH65470.1"/>
    <property type="molecule type" value="Genomic_DNA"/>
</dbReference>
<organism evidence="2 3">
    <name type="scientific">Ancylostoma duodenale</name>
    <dbReference type="NCBI Taxonomy" id="51022"/>
    <lineage>
        <taxon>Eukaryota</taxon>
        <taxon>Metazoa</taxon>
        <taxon>Ecdysozoa</taxon>
        <taxon>Nematoda</taxon>
        <taxon>Chromadorea</taxon>
        <taxon>Rhabditida</taxon>
        <taxon>Rhabditina</taxon>
        <taxon>Rhabditomorpha</taxon>
        <taxon>Strongyloidea</taxon>
        <taxon>Ancylostomatidae</taxon>
        <taxon>Ancylostomatinae</taxon>
        <taxon>Ancylostoma</taxon>
    </lineage>
</organism>
<feature type="compositionally biased region" description="Basic residues" evidence="1">
    <location>
        <begin position="99"/>
        <end position="109"/>
    </location>
</feature>
<feature type="compositionally biased region" description="Polar residues" evidence="1">
    <location>
        <begin position="217"/>
        <end position="248"/>
    </location>
</feature>
<feature type="compositionally biased region" description="Basic and acidic residues" evidence="1">
    <location>
        <begin position="361"/>
        <end position="371"/>
    </location>
</feature>
<gene>
    <name evidence="2" type="ORF">ANCDUO_04208</name>
</gene>
<feature type="compositionally biased region" description="Polar residues" evidence="1">
    <location>
        <begin position="60"/>
        <end position="74"/>
    </location>
</feature>
<feature type="compositionally biased region" description="Polar residues" evidence="1">
    <location>
        <begin position="120"/>
        <end position="130"/>
    </location>
</feature>
<feature type="compositionally biased region" description="Basic and acidic residues" evidence="1">
    <location>
        <begin position="207"/>
        <end position="216"/>
    </location>
</feature>
<evidence type="ECO:0000313" key="3">
    <source>
        <dbReference type="Proteomes" id="UP000054047"/>
    </source>
</evidence>
<feature type="compositionally biased region" description="Polar residues" evidence="1">
    <location>
        <begin position="89"/>
        <end position="98"/>
    </location>
</feature>
<accession>A0A0C2GVL3</accession>
<name>A0A0C2GVL3_9BILA</name>
<dbReference type="OrthoDB" id="5870220at2759"/>
<dbReference type="AlphaFoldDB" id="A0A0C2GVL3"/>
<reference evidence="2 3" key="1">
    <citation type="submission" date="2013-12" db="EMBL/GenBank/DDBJ databases">
        <title>Draft genome of the parsitic nematode Ancylostoma duodenale.</title>
        <authorList>
            <person name="Mitreva M."/>
        </authorList>
    </citation>
    <scope>NUCLEOTIDE SEQUENCE [LARGE SCALE GENOMIC DNA]</scope>
    <source>
        <strain evidence="2 3">Zhejiang</strain>
    </source>
</reference>
<sequence length="435" mass="46477">MLLSVDCARSRECSPSHSPMAMDTSAPSSSASQAEFPSHTGSSFVSSCLKETTGKAHDQPWQQSNVQLENSTPSVALVESLTPKPPSGTSPVTRSGTSSRKRHCRRKGTPLHFEKDTGSRCVSKQESSSPLKKISNIGAEEPNPSFGSTNQGKSEDKTNDQNEGQLTPTVSKRSAGRTPSSAEAPPKSTGTNSRKRKASSHTSTGEGGKHPRKGQEKTLSLPDSTPLCSKTSENSSPTEVKQNSATRGSSKKKPDVPQITPRTAEETPRCATARTSSARAKKIKHVIAEIAVENSIENSASTPFTTPSSEKRAGKRVNQATPKPTRRITAKDAKKKPAPAKPSNKEKTGGQSSKTSKNKKKSEDLKVKERAPQAVSPLVSQNSTLPSPTHKSPGEMKPSGRAKRSSSVDTGLKEDRRAMAAARIRNRQLTSGYYV</sequence>
<feature type="compositionally biased region" description="Polar residues" evidence="1">
    <location>
        <begin position="378"/>
        <end position="390"/>
    </location>
</feature>
<dbReference type="Proteomes" id="UP000054047">
    <property type="component" value="Unassembled WGS sequence"/>
</dbReference>
<protein>
    <submittedName>
        <fullName evidence="2">Uncharacterized protein</fullName>
    </submittedName>
</protein>
<feature type="compositionally biased region" description="Polar residues" evidence="1">
    <location>
        <begin position="25"/>
        <end position="50"/>
    </location>
</feature>